<dbReference type="InterPro" id="IPR036457">
    <property type="entry name" value="PPM-type-like_dom_sf"/>
</dbReference>
<feature type="transmembrane region" description="Helical" evidence="3">
    <location>
        <begin position="90"/>
        <end position="110"/>
    </location>
</feature>
<protein>
    <submittedName>
        <fullName evidence="5">PP2C family protein-serine/threonine phosphatase</fullName>
        <ecNumber evidence="5">3.1.3.16</ecNumber>
    </submittedName>
</protein>
<dbReference type="Pfam" id="PF07228">
    <property type="entry name" value="SpoIIE"/>
    <property type="match status" value="1"/>
</dbReference>
<name>A0AA90H7J7_9ACTN</name>
<dbReference type="PANTHER" id="PTHR43156">
    <property type="entry name" value="STAGE II SPORULATION PROTEIN E-RELATED"/>
    <property type="match status" value="1"/>
</dbReference>
<feature type="transmembrane region" description="Helical" evidence="3">
    <location>
        <begin position="66"/>
        <end position="84"/>
    </location>
</feature>
<gene>
    <name evidence="5" type="ORF">POF50_021990</name>
</gene>
<dbReference type="SUPFAM" id="SSF81606">
    <property type="entry name" value="PP2C-like"/>
    <property type="match status" value="1"/>
</dbReference>
<dbReference type="PANTHER" id="PTHR43156:SF2">
    <property type="entry name" value="STAGE II SPORULATION PROTEIN E"/>
    <property type="match status" value="1"/>
</dbReference>
<accession>A0AA90H7J7</accession>
<dbReference type="AlphaFoldDB" id="A0AA90H7J7"/>
<dbReference type="EMBL" id="JABXJJ020000027">
    <property type="protein sequence ID" value="MDI5971974.1"/>
    <property type="molecule type" value="Genomic_DNA"/>
</dbReference>
<dbReference type="SMART" id="SM00331">
    <property type="entry name" value="PP2C_SIG"/>
    <property type="match status" value="1"/>
</dbReference>
<evidence type="ECO:0000256" key="3">
    <source>
        <dbReference type="SAM" id="Phobius"/>
    </source>
</evidence>
<feature type="region of interest" description="Disordered" evidence="2">
    <location>
        <begin position="225"/>
        <end position="248"/>
    </location>
</feature>
<reference evidence="5" key="1">
    <citation type="submission" date="2023-05" db="EMBL/GenBank/DDBJ databases">
        <title>Streptantibioticus silvisoli sp. nov., acidotolerant actinomycetes 1 from pine litter.</title>
        <authorList>
            <person name="Swiecimska M."/>
            <person name="Golinska P."/>
            <person name="Sangal V."/>
            <person name="Wachnowicz B."/>
            <person name="Goodfellow M."/>
        </authorList>
    </citation>
    <scope>NUCLEOTIDE SEQUENCE</scope>
    <source>
        <strain evidence="5">SL13</strain>
    </source>
</reference>
<evidence type="ECO:0000313" key="5">
    <source>
        <dbReference type="EMBL" id="MDI5971974.1"/>
    </source>
</evidence>
<dbReference type="GO" id="GO:0004722">
    <property type="term" value="F:protein serine/threonine phosphatase activity"/>
    <property type="evidence" value="ECO:0007669"/>
    <property type="project" value="UniProtKB-EC"/>
</dbReference>
<comment type="caution">
    <text evidence="5">The sequence shown here is derived from an EMBL/GenBank/DDBJ whole genome shotgun (WGS) entry which is preliminary data.</text>
</comment>
<evidence type="ECO:0000259" key="4">
    <source>
        <dbReference type="SMART" id="SM00331"/>
    </source>
</evidence>
<dbReference type="Gene3D" id="3.60.40.10">
    <property type="entry name" value="PPM-type phosphatase domain"/>
    <property type="match status" value="1"/>
</dbReference>
<proteinExistence type="predicted"/>
<keyword evidence="3" id="KW-0812">Transmembrane</keyword>
<sequence length="388" mass="41992">MRFRFRTAAPHWFERPGRWMLVSTLGLVAAIVTAELLSPPTVHLGPLLVVAPAVTATYASARQTGVVGAFAVLVLLGVGLYRTSPLSENLVVQLCALAVLTVLLMVFCALRERRERELNRAWTVAEATQRVLLRPLPHRAGPLSIASRYRAAEADTRIGGDLFACARTPHGTRLMIGDVSGRGLSSLSDTAMLLGAFRAAAHREASLPDLVRYLEGSVRWAMEEADETPDRARRASAGRGADEDPVAQRHPAERFVTAAVLDIPDDEPLVRMVNCGHPPPLLLRGGDAEPLITPDPAPPLGLGGLLRTRYDVLTHPFGPGDLLLLYTDGLTEARDPAGVFYPLPDRAPRWAAEGTEGLLSRLARDVAAYTARPLDDDLAMVAVRRDRG</sequence>
<keyword evidence="3" id="KW-0472">Membrane</keyword>
<dbReference type="InterPro" id="IPR052016">
    <property type="entry name" value="Bact_Sigma-Reg"/>
</dbReference>
<feature type="domain" description="PPM-type phosphatase" evidence="4">
    <location>
        <begin position="143"/>
        <end position="385"/>
    </location>
</feature>
<evidence type="ECO:0000256" key="1">
    <source>
        <dbReference type="ARBA" id="ARBA00022801"/>
    </source>
</evidence>
<dbReference type="EC" id="3.1.3.16" evidence="5"/>
<evidence type="ECO:0000256" key="2">
    <source>
        <dbReference type="SAM" id="MobiDB-lite"/>
    </source>
</evidence>
<dbReference type="InterPro" id="IPR001932">
    <property type="entry name" value="PPM-type_phosphatase-like_dom"/>
</dbReference>
<keyword evidence="3" id="KW-1133">Transmembrane helix</keyword>
<organism evidence="5">
    <name type="scientific">Streptantibioticus silvisoli</name>
    <dbReference type="NCBI Taxonomy" id="2705255"/>
    <lineage>
        <taxon>Bacteria</taxon>
        <taxon>Bacillati</taxon>
        <taxon>Actinomycetota</taxon>
        <taxon>Actinomycetes</taxon>
        <taxon>Kitasatosporales</taxon>
        <taxon>Streptomycetaceae</taxon>
        <taxon>Streptantibioticus</taxon>
    </lineage>
</organism>
<keyword evidence="1 5" id="KW-0378">Hydrolase</keyword>
<dbReference type="RefSeq" id="WP_271317719.1">
    <property type="nucleotide sequence ID" value="NZ_JABXJJ020000027.1"/>
</dbReference>